<accession>A0A2T0SPM1</accession>
<proteinExistence type="predicted"/>
<evidence type="ECO:0000313" key="2">
    <source>
        <dbReference type="Proteomes" id="UP000239494"/>
    </source>
</evidence>
<dbReference type="AlphaFoldDB" id="A0A2T0SPM1"/>
<keyword evidence="2" id="KW-1185">Reference proteome</keyword>
<gene>
    <name evidence="1" type="ORF">CLV43_114264</name>
</gene>
<evidence type="ECO:0000313" key="1">
    <source>
        <dbReference type="EMBL" id="PRY35346.1"/>
    </source>
</evidence>
<sequence length="62" mass="6572">MDHAARIALAQAAYEAYGDTTGGLNYQGLPMPSWDDLGDLIRAAWTAAAAAVVRTHLGEQEV</sequence>
<organism evidence="1 2">
    <name type="scientific">Umezawaea tangerina</name>
    <dbReference type="NCBI Taxonomy" id="84725"/>
    <lineage>
        <taxon>Bacteria</taxon>
        <taxon>Bacillati</taxon>
        <taxon>Actinomycetota</taxon>
        <taxon>Actinomycetes</taxon>
        <taxon>Pseudonocardiales</taxon>
        <taxon>Pseudonocardiaceae</taxon>
        <taxon>Umezawaea</taxon>
    </lineage>
</organism>
<dbReference type="RefSeq" id="WP_106193873.1">
    <property type="nucleotide sequence ID" value="NZ_PVTF01000014.1"/>
</dbReference>
<protein>
    <submittedName>
        <fullName evidence="1">Uncharacterized protein</fullName>
    </submittedName>
</protein>
<reference evidence="1 2" key="1">
    <citation type="submission" date="2018-03" db="EMBL/GenBank/DDBJ databases">
        <title>Genomic Encyclopedia of Archaeal and Bacterial Type Strains, Phase II (KMG-II): from individual species to whole genera.</title>
        <authorList>
            <person name="Goeker M."/>
        </authorList>
    </citation>
    <scope>NUCLEOTIDE SEQUENCE [LARGE SCALE GENOMIC DNA]</scope>
    <source>
        <strain evidence="1 2">DSM 44720</strain>
    </source>
</reference>
<dbReference type="EMBL" id="PVTF01000014">
    <property type="protein sequence ID" value="PRY35346.1"/>
    <property type="molecule type" value="Genomic_DNA"/>
</dbReference>
<dbReference type="Proteomes" id="UP000239494">
    <property type="component" value="Unassembled WGS sequence"/>
</dbReference>
<comment type="caution">
    <text evidence="1">The sequence shown here is derived from an EMBL/GenBank/DDBJ whole genome shotgun (WGS) entry which is preliminary data.</text>
</comment>
<name>A0A2T0SPM1_9PSEU</name>